<evidence type="ECO:0000313" key="1">
    <source>
        <dbReference type="Proteomes" id="UP000887580"/>
    </source>
</evidence>
<organism evidence="1 2">
    <name type="scientific">Panagrolaimus sp. PS1159</name>
    <dbReference type="NCBI Taxonomy" id="55785"/>
    <lineage>
        <taxon>Eukaryota</taxon>
        <taxon>Metazoa</taxon>
        <taxon>Ecdysozoa</taxon>
        <taxon>Nematoda</taxon>
        <taxon>Chromadorea</taxon>
        <taxon>Rhabditida</taxon>
        <taxon>Tylenchina</taxon>
        <taxon>Panagrolaimomorpha</taxon>
        <taxon>Panagrolaimoidea</taxon>
        <taxon>Panagrolaimidae</taxon>
        <taxon>Panagrolaimus</taxon>
    </lineage>
</organism>
<dbReference type="WBParaSite" id="PS1159_v2.g23577.t1">
    <property type="protein sequence ID" value="PS1159_v2.g23577.t1"/>
    <property type="gene ID" value="PS1159_v2.g23577"/>
</dbReference>
<sequence>MRGLYFLGEKSTFMVQKEILYYLSYIERINRVVLVDDLLMSDRLHIHLQTDIDYCYNTAKLDQKILCRLMGSFNGAVNIRSEALEDIKAMKELDDWPPALKLHLAKGKDKLSSILEHPQEISNLDWISNYTKGKLWTIYLPSVPRFFF</sequence>
<accession>A0AC35G2Y4</accession>
<reference evidence="2" key="1">
    <citation type="submission" date="2022-11" db="UniProtKB">
        <authorList>
            <consortium name="WormBaseParasite"/>
        </authorList>
    </citation>
    <scope>IDENTIFICATION</scope>
</reference>
<name>A0AC35G2Y4_9BILA</name>
<dbReference type="Proteomes" id="UP000887580">
    <property type="component" value="Unplaced"/>
</dbReference>
<protein>
    <submittedName>
        <fullName evidence="2">Uncharacterized protein</fullName>
    </submittedName>
</protein>
<evidence type="ECO:0000313" key="2">
    <source>
        <dbReference type="WBParaSite" id="PS1159_v2.g23577.t1"/>
    </source>
</evidence>
<proteinExistence type="predicted"/>